<dbReference type="InterPro" id="IPR025324">
    <property type="entry name" value="DUF4230"/>
</dbReference>
<evidence type="ECO:0000256" key="1">
    <source>
        <dbReference type="SAM" id="Phobius"/>
    </source>
</evidence>
<feature type="transmembrane region" description="Helical" evidence="1">
    <location>
        <begin position="7"/>
        <end position="25"/>
    </location>
</feature>
<dbReference type="Pfam" id="PF14014">
    <property type="entry name" value="DUF4230"/>
    <property type="match status" value="1"/>
</dbReference>
<evidence type="ECO:0008006" key="4">
    <source>
        <dbReference type="Google" id="ProtNLM"/>
    </source>
</evidence>
<dbReference type="RefSeq" id="WP_085390913.1">
    <property type="nucleotide sequence ID" value="NZ_JBGNXI010000001.1"/>
</dbReference>
<name>A0A1X3CHU8_9NEIS</name>
<dbReference type="KEGG" id="nani:NCTC12227_01110"/>
<accession>A0A1X3CHU8</accession>
<dbReference type="AlphaFoldDB" id="A0A1X3CHU8"/>
<reference evidence="2 3" key="1">
    <citation type="submission" date="2018-12" db="EMBL/GenBank/DDBJ databases">
        <authorList>
            <consortium name="Pathogen Informatics"/>
        </authorList>
    </citation>
    <scope>NUCLEOTIDE SEQUENCE [LARGE SCALE GENOMIC DNA]</scope>
    <source>
        <strain evidence="2 3">NCTC12227</strain>
    </source>
</reference>
<keyword evidence="3" id="KW-1185">Reference proteome</keyword>
<keyword evidence="1" id="KW-1133">Transmembrane helix</keyword>
<dbReference type="OrthoDB" id="154626at2"/>
<protein>
    <recommendedName>
        <fullName evidence="4">DUF4230 domain-containing protein</fullName>
    </recommendedName>
</protein>
<evidence type="ECO:0000313" key="2">
    <source>
        <dbReference type="EMBL" id="VEJ21379.1"/>
    </source>
</evidence>
<keyword evidence="1" id="KW-0812">Transmembrane</keyword>
<evidence type="ECO:0000313" key="3">
    <source>
        <dbReference type="Proteomes" id="UP000268229"/>
    </source>
</evidence>
<organism evidence="2 3">
    <name type="scientific">Neisseria animaloris</name>
    <dbReference type="NCBI Taxonomy" id="326522"/>
    <lineage>
        <taxon>Bacteria</taxon>
        <taxon>Pseudomonadati</taxon>
        <taxon>Pseudomonadota</taxon>
        <taxon>Betaproteobacteria</taxon>
        <taxon>Neisseriales</taxon>
        <taxon>Neisseriaceae</taxon>
        <taxon>Neisseria</taxon>
    </lineage>
</organism>
<dbReference type="STRING" id="326522.BWD08_08750"/>
<dbReference type="Proteomes" id="UP000268229">
    <property type="component" value="Chromosome"/>
</dbReference>
<dbReference type="EMBL" id="LR134516">
    <property type="protein sequence ID" value="VEJ21379.1"/>
    <property type="molecule type" value="Genomic_DNA"/>
</dbReference>
<proteinExistence type="predicted"/>
<gene>
    <name evidence="2" type="ORF">NCTC12227_01110</name>
</gene>
<keyword evidence="1" id="KW-0472">Membrane</keyword>
<sequence length="204" mass="22665">MKTFLRIAPVLILLIIAIAAAWFFSSNKPKNDTHKVLTSESVLTQIQHLNRLESTAFHIDTIIKTEKKGNWYALWQDSQTGLFVAQGKVLAGLDLNKLKAENVNVVNNKVIISLPPVEILSVNLENLEIYDIKTGSFGLHPIDKSVLKVVQEQAKKQVLASACKADILGHAQNQTQRQLETLFALTQTQVSIYPAALPPCKFPK</sequence>